<dbReference type="InterPro" id="IPR034704">
    <property type="entry name" value="Ribosomal_bL28/bL31-like_sf"/>
</dbReference>
<organism evidence="7 8">
    <name type="scientific">Rhizopogon vinicolor AM-OR11-026</name>
    <dbReference type="NCBI Taxonomy" id="1314800"/>
    <lineage>
        <taxon>Eukaryota</taxon>
        <taxon>Fungi</taxon>
        <taxon>Dikarya</taxon>
        <taxon>Basidiomycota</taxon>
        <taxon>Agaricomycotina</taxon>
        <taxon>Agaricomycetes</taxon>
        <taxon>Agaricomycetidae</taxon>
        <taxon>Boletales</taxon>
        <taxon>Suillineae</taxon>
        <taxon>Rhizopogonaceae</taxon>
        <taxon>Rhizopogon</taxon>
    </lineage>
</organism>
<dbReference type="OrthoDB" id="361870at2759"/>
<dbReference type="InterPro" id="IPR037147">
    <property type="entry name" value="Ribosomal_bL28_sf"/>
</dbReference>
<feature type="coiled-coil region" evidence="6">
    <location>
        <begin position="107"/>
        <end position="148"/>
    </location>
</feature>
<dbReference type="Proteomes" id="UP000092154">
    <property type="component" value="Unassembled WGS sequence"/>
</dbReference>
<dbReference type="PANTHER" id="PTHR13528:SF2">
    <property type="entry name" value="LARGE RIBOSOMAL SUBUNIT PROTEIN BL28M"/>
    <property type="match status" value="1"/>
</dbReference>
<gene>
    <name evidence="7" type="ORF">K503DRAFT_773359</name>
</gene>
<keyword evidence="2" id="KW-0689">Ribosomal protein</keyword>
<evidence type="ECO:0000256" key="1">
    <source>
        <dbReference type="ARBA" id="ARBA00008760"/>
    </source>
</evidence>
<dbReference type="InterPro" id="IPR026569">
    <property type="entry name" value="Ribosomal_bL28"/>
</dbReference>
<dbReference type="AlphaFoldDB" id="A0A1B7MSH6"/>
<dbReference type="InterPro" id="IPR001383">
    <property type="entry name" value="Ribosomal_bL28_bact-type"/>
</dbReference>
<dbReference type="STRING" id="1314800.A0A1B7MSH6"/>
<dbReference type="FunCoup" id="A0A1B7MSH6">
    <property type="interactions" value="141"/>
</dbReference>
<dbReference type="EMBL" id="KV448489">
    <property type="protein sequence ID" value="OAX35556.1"/>
    <property type="molecule type" value="Genomic_DNA"/>
</dbReference>
<dbReference type="HAMAP" id="MF_00373">
    <property type="entry name" value="Ribosomal_bL28"/>
    <property type="match status" value="1"/>
</dbReference>
<keyword evidence="3" id="KW-0687">Ribonucleoprotein</keyword>
<keyword evidence="8" id="KW-1185">Reference proteome</keyword>
<reference evidence="7 8" key="1">
    <citation type="submission" date="2016-06" db="EMBL/GenBank/DDBJ databases">
        <title>Comparative genomics of the ectomycorrhizal sister species Rhizopogon vinicolor and Rhizopogon vesiculosus (Basidiomycota: Boletales) reveals a divergence of the mating type B locus.</title>
        <authorList>
            <consortium name="DOE Joint Genome Institute"/>
            <person name="Mujic A.B."/>
            <person name="Kuo A."/>
            <person name="Tritt A."/>
            <person name="Lipzen A."/>
            <person name="Chen C."/>
            <person name="Johnson J."/>
            <person name="Sharma A."/>
            <person name="Barry K."/>
            <person name="Grigoriev I.V."/>
            <person name="Spatafora J.W."/>
        </authorList>
    </citation>
    <scope>NUCLEOTIDE SEQUENCE [LARGE SCALE GENOMIC DNA]</scope>
    <source>
        <strain evidence="7 8">AM-OR11-026</strain>
    </source>
</reference>
<dbReference type="GO" id="GO:0005762">
    <property type="term" value="C:mitochondrial large ribosomal subunit"/>
    <property type="evidence" value="ECO:0007669"/>
    <property type="project" value="TreeGrafter"/>
</dbReference>
<dbReference type="InParanoid" id="A0A1B7MSH6"/>
<name>A0A1B7MSH6_9AGAM</name>
<evidence type="ECO:0000256" key="2">
    <source>
        <dbReference type="ARBA" id="ARBA00022980"/>
    </source>
</evidence>
<dbReference type="Gene3D" id="2.30.170.40">
    <property type="entry name" value="Ribosomal protein L28/L24"/>
    <property type="match status" value="1"/>
</dbReference>
<dbReference type="NCBIfam" id="TIGR00009">
    <property type="entry name" value="L28"/>
    <property type="match status" value="1"/>
</dbReference>
<dbReference type="GO" id="GO:0006412">
    <property type="term" value="P:translation"/>
    <property type="evidence" value="ECO:0007669"/>
    <property type="project" value="InterPro"/>
</dbReference>
<comment type="similarity">
    <text evidence="1">Belongs to the bacterial ribosomal protein bL28 family.</text>
</comment>
<sequence length="181" mass="20201">MFPSVPVLASAVAKISTPFRRSQLGLFHGKLKQYGNNVPHSKHKTRRTWLPNVQSKRLKSDALGHEVKVKLTTRALKTIKKHGSIDNYLLQTKPELLGLEGMRLRILVREKLDIKRAEDEAAAAAQAEEEAKIQLEQEEKEAKRRRKTVAGRAWKLREARQSIVGGIFGSSGSSTSQPTAS</sequence>
<evidence type="ECO:0000256" key="4">
    <source>
        <dbReference type="ARBA" id="ARBA00035265"/>
    </source>
</evidence>
<dbReference type="SUPFAM" id="SSF143800">
    <property type="entry name" value="L28p-like"/>
    <property type="match status" value="1"/>
</dbReference>
<evidence type="ECO:0000256" key="3">
    <source>
        <dbReference type="ARBA" id="ARBA00023274"/>
    </source>
</evidence>
<keyword evidence="6" id="KW-0175">Coiled coil</keyword>
<dbReference type="PANTHER" id="PTHR13528">
    <property type="entry name" value="39S RIBOSOMAL PROTEIN L28, MITOCHONDRIAL"/>
    <property type="match status" value="1"/>
</dbReference>
<accession>A0A1B7MSH6</accession>
<evidence type="ECO:0000256" key="6">
    <source>
        <dbReference type="SAM" id="Coils"/>
    </source>
</evidence>
<evidence type="ECO:0000313" key="8">
    <source>
        <dbReference type="Proteomes" id="UP000092154"/>
    </source>
</evidence>
<protein>
    <recommendedName>
        <fullName evidence="4">Large ribosomal subunit protein bL28c</fullName>
    </recommendedName>
    <alternativeName>
        <fullName evidence="5">Large ribosomal subunit protein bL28m</fullName>
    </alternativeName>
</protein>
<proteinExistence type="inferred from homology"/>
<dbReference type="GO" id="GO:0003735">
    <property type="term" value="F:structural constituent of ribosome"/>
    <property type="evidence" value="ECO:0007669"/>
    <property type="project" value="InterPro"/>
</dbReference>
<evidence type="ECO:0000256" key="5">
    <source>
        <dbReference type="ARBA" id="ARBA00035269"/>
    </source>
</evidence>
<evidence type="ECO:0000313" key="7">
    <source>
        <dbReference type="EMBL" id="OAX35556.1"/>
    </source>
</evidence>
<dbReference type="FunFam" id="2.30.170.40:FF:000003">
    <property type="entry name" value="54S ribosomal protein L24"/>
    <property type="match status" value="1"/>
</dbReference>
<dbReference type="Pfam" id="PF00830">
    <property type="entry name" value="Ribosomal_L28"/>
    <property type="match status" value="1"/>
</dbReference>